<sequence>MENKQEEHKYYRAQERVDTLKKFYGKVGSGLTAIAITGGINYYLNEWANPWFLWVVFGVSLSLLFKAIKIFNLNPFMGKNWEERKIQELMKEDEKRKKWN</sequence>
<dbReference type="RefSeq" id="WP_379934449.1">
    <property type="nucleotide sequence ID" value="NZ_JBHTHY010000007.1"/>
</dbReference>
<evidence type="ECO:0000313" key="3">
    <source>
        <dbReference type="EMBL" id="MFD0797944.1"/>
    </source>
</evidence>
<protein>
    <submittedName>
        <fullName evidence="3">2TM domain-containing protein</fullName>
    </submittedName>
</protein>
<evidence type="ECO:0000256" key="1">
    <source>
        <dbReference type="SAM" id="Phobius"/>
    </source>
</evidence>
<gene>
    <name evidence="3" type="ORF">ACFQZJ_10760</name>
</gene>
<feature type="transmembrane region" description="Helical" evidence="1">
    <location>
        <begin position="50"/>
        <end position="68"/>
    </location>
</feature>
<dbReference type="InterPro" id="IPR025698">
    <property type="entry name" value="2TM_dom"/>
</dbReference>
<evidence type="ECO:0000313" key="4">
    <source>
        <dbReference type="Proteomes" id="UP001597012"/>
    </source>
</evidence>
<reference evidence="4" key="1">
    <citation type="journal article" date="2019" name="Int. J. Syst. Evol. Microbiol.">
        <title>The Global Catalogue of Microorganisms (GCM) 10K type strain sequencing project: providing services to taxonomists for standard genome sequencing and annotation.</title>
        <authorList>
            <consortium name="The Broad Institute Genomics Platform"/>
            <consortium name="The Broad Institute Genome Sequencing Center for Infectious Disease"/>
            <person name="Wu L."/>
            <person name="Ma J."/>
        </authorList>
    </citation>
    <scope>NUCLEOTIDE SEQUENCE [LARGE SCALE GENOMIC DNA]</scope>
    <source>
        <strain evidence="4">CCUG 61948</strain>
    </source>
</reference>
<keyword evidence="1" id="KW-0812">Transmembrane</keyword>
<evidence type="ECO:0000259" key="2">
    <source>
        <dbReference type="Pfam" id="PF13239"/>
    </source>
</evidence>
<feature type="transmembrane region" description="Helical" evidence="1">
    <location>
        <begin position="23"/>
        <end position="44"/>
    </location>
</feature>
<dbReference type="Pfam" id="PF13239">
    <property type="entry name" value="2TM"/>
    <property type="match status" value="1"/>
</dbReference>
<accession>A0ABW3B5M0</accession>
<name>A0ABW3B5M0_9FLAO</name>
<keyword evidence="1" id="KW-1133">Transmembrane helix</keyword>
<keyword evidence="1" id="KW-0472">Membrane</keyword>
<comment type="caution">
    <text evidence="3">The sequence shown here is derived from an EMBL/GenBank/DDBJ whole genome shotgun (WGS) entry which is preliminary data.</text>
</comment>
<organism evidence="3 4">
    <name type="scientific">Maribacter chungangensis</name>
    <dbReference type="NCBI Taxonomy" id="1069117"/>
    <lineage>
        <taxon>Bacteria</taxon>
        <taxon>Pseudomonadati</taxon>
        <taxon>Bacteroidota</taxon>
        <taxon>Flavobacteriia</taxon>
        <taxon>Flavobacteriales</taxon>
        <taxon>Flavobacteriaceae</taxon>
        <taxon>Maribacter</taxon>
    </lineage>
</organism>
<dbReference type="Proteomes" id="UP001597012">
    <property type="component" value="Unassembled WGS sequence"/>
</dbReference>
<keyword evidence="4" id="KW-1185">Reference proteome</keyword>
<feature type="domain" description="2TM" evidence="2">
    <location>
        <begin position="12"/>
        <end position="91"/>
    </location>
</feature>
<proteinExistence type="predicted"/>
<dbReference type="EMBL" id="JBHTHY010000007">
    <property type="protein sequence ID" value="MFD0797944.1"/>
    <property type="molecule type" value="Genomic_DNA"/>
</dbReference>